<dbReference type="RefSeq" id="WP_069478625.1">
    <property type="nucleotide sequence ID" value="NZ_CP017111.1"/>
</dbReference>
<gene>
    <name evidence="3" type="ORF">SHALO_2255</name>
</gene>
<protein>
    <submittedName>
        <fullName evidence="3">HD domain protein</fullName>
    </submittedName>
</protein>
<dbReference type="PANTHER" id="PTHR43155:SF2">
    <property type="entry name" value="CYCLIC DI-GMP PHOSPHODIESTERASE PA4108"/>
    <property type="match status" value="1"/>
</dbReference>
<dbReference type="PROSITE" id="PS51831">
    <property type="entry name" value="HD"/>
    <property type="match status" value="1"/>
</dbReference>
<dbReference type="AlphaFoldDB" id="A0A1D7TLZ5"/>
<dbReference type="CDD" id="cd00077">
    <property type="entry name" value="HDc"/>
    <property type="match status" value="2"/>
</dbReference>
<dbReference type="PATRIC" id="fig|1193502.14.peg.2283"/>
<proteinExistence type="predicted"/>
<keyword evidence="4" id="KW-1185">Reference proteome</keyword>
<evidence type="ECO:0000313" key="4">
    <source>
        <dbReference type="Proteomes" id="UP000094609"/>
    </source>
</evidence>
<dbReference type="Gene3D" id="1.10.3210.10">
    <property type="entry name" value="Hypothetical protein af1432"/>
    <property type="match status" value="2"/>
</dbReference>
<evidence type="ECO:0000259" key="2">
    <source>
        <dbReference type="PROSITE" id="PS51832"/>
    </source>
</evidence>
<sequence length="389" mass="44457">MLYQLNVRELTYVLCEALDYVGIDDIMHGKRVAYIACEIGKQLGWRESKLDKVMMMAMLHDCGVSSTGVHHAIVSQLDWEDSYIHCAKGASLLKEVPLYSDFVEVIAFHHTHWEAFCPYVNEEIKLYANLIYLADRIDALRSQFGAHLYHEKETIRSIIQHHTPSMFSPLLCDAFKEASHTEFFWYYLESTALPYYFKEWVDQGEIQAVPFDILKKIALIFSGIVDAKESMQKERTLNVASLARYIARLAGLSLRDQECLELSALLHDLGKLRIPDNIATKTAPLSDEESIHLRRQGFDAQIILGQIKGFEKIAKIVAMHHEPLYSKRLFPTKSETYATPLEVTILTIATTFERGQSEEATALLAQMVETYQLEKSIISNVEAYFLFSS</sequence>
<dbReference type="InterPro" id="IPR006674">
    <property type="entry name" value="HD_domain"/>
</dbReference>
<dbReference type="Pfam" id="PF01966">
    <property type="entry name" value="HD"/>
    <property type="match status" value="1"/>
</dbReference>
<dbReference type="Pfam" id="PF13487">
    <property type="entry name" value="HD_5"/>
    <property type="match status" value="1"/>
</dbReference>
<evidence type="ECO:0000259" key="1">
    <source>
        <dbReference type="PROSITE" id="PS51831"/>
    </source>
</evidence>
<accession>A0A1D7TLZ5</accession>
<dbReference type="PROSITE" id="PS51832">
    <property type="entry name" value="HD_GYP"/>
    <property type="match status" value="1"/>
</dbReference>
<dbReference type="InterPro" id="IPR037522">
    <property type="entry name" value="HD_GYP_dom"/>
</dbReference>
<dbReference type="Proteomes" id="UP000094609">
    <property type="component" value="Chromosome"/>
</dbReference>
<reference evidence="4" key="1">
    <citation type="submission" date="2016-08" db="EMBL/GenBank/DDBJ databases">
        <title>Complete genome sequence of the organohalide-respiring Epsilonproteobacterium Sulfurospirillum halorespirans.</title>
        <authorList>
            <person name="Goris T."/>
            <person name="Zimmermann J."/>
            <person name="Schenz B."/>
            <person name="Lemos M."/>
            <person name="Hackermueller J."/>
            <person name="Diekert G."/>
        </authorList>
    </citation>
    <scope>NUCLEOTIDE SEQUENCE [LARGE SCALE GENOMIC DNA]</scope>
    <source>
        <strain>DSM 13726</strain>
        <strain evidence="4">PCE-M2</strain>
    </source>
</reference>
<dbReference type="PANTHER" id="PTHR43155">
    <property type="entry name" value="CYCLIC DI-GMP PHOSPHODIESTERASE PA4108-RELATED"/>
    <property type="match status" value="1"/>
</dbReference>
<dbReference type="SMART" id="SM00471">
    <property type="entry name" value="HDc"/>
    <property type="match status" value="2"/>
</dbReference>
<organism evidence="3 4">
    <name type="scientific">Sulfurospirillum halorespirans DSM 13726</name>
    <dbReference type="NCBI Taxonomy" id="1193502"/>
    <lineage>
        <taxon>Bacteria</taxon>
        <taxon>Pseudomonadati</taxon>
        <taxon>Campylobacterota</taxon>
        <taxon>Epsilonproteobacteria</taxon>
        <taxon>Campylobacterales</taxon>
        <taxon>Sulfurospirillaceae</taxon>
        <taxon>Sulfurospirillum</taxon>
    </lineage>
</organism>
<feature type="domain" description="HD" evidence="1">
    <location>
        <begin position="25"/>
        <end position="140"/>
    </location>
</feature>
<dbReference type="SUPFAM" id="SSF109604">
    <property type="entry name" value="HD-domain/PDEase-like"/>
    <property type="match status" value="2"/>
</dbReference>
<dbReference type="STRING" id="1193502.SHALO_2255"/>
<dbReference type="KEGG" id="shal:SHALO_2255"/>
<dbReference type="EMBL" id="CP017111">
    <property type="protein sequence ID" value="AOO66016.1"/>
    <property type="molecule type" value="Genomic_DNA"/>
</dbReference>
<evidence type="ECO:0000313" key="3">
    <source>
        <dbReference type="EMBL" id="AOO66016.1"/>
    </source>
</evidence>
<dbReference type="InterPro" id="IPR003607">
    <property type="entry name" value="HD/PDEase_dom"/>
</dbReference>
<name>A0A1D7TLZ5_9BACT</name>
<feature type="domain" description="HD-GYP" evidence="2">
    <location>
        <begin position="210"/>
        <end position="389"/>
    </location>
</feature>